<dbReference type="GO" id="GO:1902201">
    <property type="term" value="P:negative regulation of bacterial-type flagellum-dependent cell motility"/>
    <property type="evidence" value="ECO:0007669"/>
    <property type="project" value="TreeGrafter"/>
</dbReference>
<dbReference type="FunFam" id="3.30.70.270:FF:000001">
    <property type="entry name" value="Diguanylate cyclase domain protein"/>
    <property type="match status" value="1"/>
</dbReference>
<feature type="transmembrane region" description="Helical" evidence="5">
    <location>
        <begin position="26"/>
        <end position="44"/>
    </location>
</feature>
<dbReference type="GO" id="GO:0043709">
    <property type="term" value="P:cell adhesion involved in single-species biofilm formation"/>
    <property type="evidence" value="ECO:0007669"/>
    <property type="project" value="TreeGrafter"/>
</dbReference>
<dbReference type="Gene3D" id="3.30.70.270">
    <property type="match status" value="1"/>
</dbReference>
<feature type="transmembrane region" description="Helical" evidence="5">
    <location>
        <begin position="91"/>
        <end position="109"/>
    </location>
</feature>
<evidence type="ECO:0000256" key="2">
    <source>
        <dbReference type="ARBA" id="ARBA00004533"/>
    </source>
</evidence>
<dbReference type="CDD" id="cd01949">
    <property type="entry name" value="GGDEF"/>
    <property type="match status" value="1"/>
</dbReference>
<organism evidence="7 8">
    <name type="scientific">Aquipseudomonas campi</name>
    <dbReference type="NCBI Taxonomy" id="2731681"/>
    <lineage>
        <taxon>Bacteria</taxon>
        <taxon>Pseudomonadati</taxon>
        <taxon>Pseudomonadota</taxon>
        <taxon>Gammaproteobacteria</taxon>
        <taxon>Pseudomonadales</taxon>
        <taxon>Pseudomonadaceae</taxon>
        <taxon>Aquipseudomonas</taxon>
    </lineage>
</organism>
<dbReference type="PANTHER" id="PTHR45138">
    <property type="entry name" value="REGULATORY COMPONENTS OF SENSORY TRANSDUCTION SYSTEM"/>
    <property type="match status" value="1"/>
</dbReference>
<feature type="transmembrane region" description="Helical" evidence="5">
    <location>
        <begin position="50"/>
        <end position="70"/>
    </location>
</feature>
<feature type="transmembrane region" description="Helical" evidence="5">
    <location>
        <begin position="165"/>
        <end position="182"/>
    </location>
</feature>
<comment type="subcellular location">
    <subcellularLocation>
        <location evidence="2">Cell inner membrane</location>
    </subcellularLocation>
</comment>
<dbReference type="InterPro" id="IPR043128">
    <property type="entry name" value="Rev_trsase/Diguanyl_cyclase"/>
</dbReference>
<accession>A0A6M8FAB4</accession>
<dbReference type="NCBIfam" id="TIGR00254">
    <property type="entry name" value="GGDEF"/>
    <property type="match status" value="1"/>
</dbReference>
<dbReference type="InterPro" id="IPR000160">
    <property type="entry name" value="GGDEF_dom"/>
</dbReference>
<comment type="catalytic activity">
    <reaction evidence="4">
        <text>2 GTP = 3',3'-c-di-GMP + 2 diphosphate</text>
        <dbReference type="Rhea" id="RHEA:24898"/>
        <dbReference type="ChEBI" id="CHEBI:33019"/>
        <dbReference type="ChEBI" id="CHEBI:37565"/>
        <dbReference type="ChEBI" id="CHEBI:58805"/>
        <dbReference type="EC" id="2.7.7.65"/>
    </reaction>
</comment>
<dbReference type="EC" id="2.7.7.65" evidence="3"/>
<dbReference type="KEGG" id="pcam:HNE05_13170"/>
<evidence type="ECO:0000256" key="4">
    <source>
        <dbReference type="ARBA" id="ARBA00034247"/>
    </source>
</evidence>
<dbReference type="Pfam" id="PF00990">
    <property type="entry name" value="GGDEF"/>
    <property type="match status" value="1"/>
</dbReference>
<dbReference type="Proteomes" id="UP000501379">
    <property type="component" value="Chromosome"/>
</dbReference>
<reference evidence="7" key="1">
    <citation type="submission" date="2020-07" db="EMBL/GenBank/DDBJ databases">
        <title>Nitrate ammonifying Pseudomonas campi sp. nov. isolated from German agricultural grassland.</title>
        <authorList>
            <person name="Timsy T."/>
            <person name="Ulrich A."/>
            <person name="Spanner T."/>
            <person name="Foesel B."/>
            <person name="Kolb S."/>
            <person name="Horn M.A."/>
            <person name="Behrendt U."/>
        </authorList>
    </citation>
    <scope>NUCLEOTIDE SEQUENCE</scope>
    <source>
        <strain evidence="7">S1-A32-2</strain>
    </source>
</reference>
<comment type="cofactor">
    <cofactor evidence="1">
        <name>Mg(2+)</name>
        <dbReference type="ChEBI" id="CHEBI:18420"/>
    </cofactor>
</comment>
<dbReference type="GO" id="GO:0005886">
    <property type="term" value="C:plasma membrane"/>
    <property type="evidence" value="ECO:0007669"/>
    <property type="project" value="UniProtKB-SubCell"/>
</dbReference>
<evidence type="ECO:0000313" key="7">
    <source>
        <dbReference type="EMBL" id="QKE64261.1"/>
    </source>
</evidence>
<dbReference type="GO" id="GO:0052621">
    <property type="term" value="F:diguanylate cyclase activity"/>
    <property type="evidence" value="ECO:0007669"/>
    <property type="project" value="UniProtKB-EC"/>
</dbReference>
<gene>
    <name evidence="7" type="ORF">HNE05_13170</name>
</gene>
<dbReference type="PROSITE" id="PS50887">
    <property type="entry name" value="GGDEF"/>
    <property type="match status" value="1"/>
</dbReference>
<evidence type="ECO:0000256" key="1">
    <source>
        <dbReference type="ARBA" id="ARBA00001946"/>
    </source>
</evidence>
<dbReference type="SMART" id="SM00267">
    <property type="entry name" value="GGDEF"/>
    <property type="match status" value="1"/>
</dbReference>
<evidence type="ECO:0000256" key="5">
    <source>
        <dbReference type="SAM" id="Phobius"/>
    </source>
</evidence>
<feature type="domain" description="GGDEF" evidence="6">
    <location>
        <begin position="240"/>
        <end position="375"/>
    </location>
</feature>
<evidence type="ECO:0000259" key="6">
    <source>
        <dbReference type="PROSITE" id="PS50887"/>
    </source>
</evidence>
<dbReference type="SUPFAM" id="SSF55073">
    <property type="entry name" value="Nucleotide cyclase"/>
    <property type="match status" value="1"/>
</dbReference>
<dbReference type="PANTHER" id="PTHR45138:SF9">
    <property type="entry name" value="DIGUANYLATE CYCLASE DGCM-RELATED"/>
    <property type="match status" value="1"/>
</dbReference>
<proteinExistence type="predicted"/>
<evidence type="ECO:0000313" key="8">
    <source>
        <dbReference type="Proteomes" id="UP000501379"/>
    </source>
</evidence>
<keyword evidence="5" id="KW-0812">Transmembrane</keyword>
<sequence length="376" mass="42673">MTDSELPSQPHTFALWREVQDTRVRTRLGGIYYLLAWLLTWLFSSAPLDMLGSGLLGSAFFALMLALRLVHQPPAQTSSACLQLWIDRHWYLIYITSLSWGLAHAWALQDVQFEPSRLIATLSTIAFSTAMAFNFSMRKERCMSAILLLYLPGLAVLMMQREEQQALLVTLAFYLSYLLLALSRSHREYRNTLTMEQQLIEQRERYDLLSRTDSLTQLGNRLQFNGLFTALVANVQRHGGQLSLVLLDIDFFKRINDEYGHSTGDQCLHAFAERMRVVFRRDSDALLRLGGEEFGVLMMDTPLEQARELAEEFRGNLASQGLEIQGQALPMTTSIGVGSFDARRDGNAEAFFKRVDDALYLAKAEGRDRLVLAGLD</sequence>
<dbReference type="AlphaFoldDB" id="A0A6M8FAB4"/>
<dbReference type="InterPro" id="IPR050469">
    <property type="entry name" value="Diguanylate_Cyclase"/>
</dbReference>
<keyword evidence="8" id="KW-1185">Reference proteome</keyword>
<keyword evidence="5" id="KW-1133">Transmembrane helix</keyword>
<feature type="transmembrane region" description="Helical" evidence="5">
    <location>
        <begin position="115"/>
        <end position="135"/>
    </location>
</feature>
<dbReference type="EMBL" id="CP053697">
    <property type="protein sequence ID" value="QKE64261.1"/>
    <property type="molecule type" value="Genomic_DNA"/>
</dbReference>
<dbReference type="RefSeq" id="WP_173209022.1">
    <property type="nucleotide sequence ID" value="NZ_CP053697.2"/>
</dbReference>
<keyword evidence="5" id="KW-0472">Membrane</keyword>
<name>A0A6M8FAB4_9GAMM</name>
<evidence type="ECO:0000256" key="3">
    <source>
        <dbReference type="ARBA" id="ARBA00012528"/>
    </source>
</evidence>
<feature type="transmembrane region" description="Helical" evidence="5">
    <location>
        <begin position="142"/>
        <end position="159"/>
    </location>
</feature>
<dbReference type="InterPro" id="IPR029787">
    <property type="entry name" value="Nucleotide_cyclase"/>
</dbReference>
<protein>
    <recommendedName>
        <fullName evidence="3">diguanylate cyclase</fullName>
        <ecNumber evidence="3">2.7.7.65</ecNumber>
    </recommendedName>
</protein>